<accession>A0AC34QDY3</accession>
<organism evidence="1 2">
    <name type="scientific">Panagrolaimus sp. JU765</name>
    <dbReference type="NCBI Taxonomy" id="591449"/>
    <lineage>
        <taxon>Eukaryota</taxon>
        <taxon>Metazoa</taxon>
        <taxon>Ecdysozoa</taxon>
        <taxon>Nematoda</taxon>
        <taxon>Chromadorea</taxon>
        <taxon>Rhabditida</taxon>
        <taxon>Tylenchina</taxon>
        <taxon>Panagrolaimomorpha</taxon>
        <taxon>Panagrolaimoidea</taxon>
        <taxon>Panagrolaimidae</taxon>
        <taxon>Panagrolaimus</taxon>
    </lineage>
</organism>
<protein>
    <submittedName>
        <fullName evidence="2">Skp1-related protein</fullName>
    </submittedName>
</protein>
<evidence type="ECO:0000313" key="1">
    <source>
        <dbReference type="Proteomes" id="UP000887576"/>
    </source>
</evidence>
<dbReference type="WBParaSite" id="JU765_v2.g15591.t1">
    <property type="protein sequence ID" value="JU765_v2.g15591.t1"/>
    <property type="gene ID" value="JU765_v2.g15591"/>
</dbReference>
<dbReference type="Proteomes" id="UP000887576">
    <property type="component" value="Unplaced"/>
</dbReference>
<proteinExistence type="predicted"/>
<name>A0AC34QDY3_9BILA</name>
<evidence type="ECO:0000313" key="2">
    <source>
        <dbReference type="WBParaSite" id="JU765_v2.g15591.t1"/>
    </source>
</evidence>
<reference evidence="2" key="1">
    <citation type="submission" date="2022-11" db="UniProtKB">
        <authorList>
            <consortium name="WormBaseParasite"/>
        </authorList>
    </citation>
    <scope>IDENTIFICATION</scope>
</reference>
<sequence>MATTSKKAQDTTQKMYSVKCKGGVVVKVPEKIIRQSQLLHNMIVLSDDKDSMLNVSQVDSKVLKSIITFLEPYQNEKPYKPAKDYRVQISPRDDQFLANFNGNQLVELLNTANYLSVYRLIDAGCLRIRGMIENRTAEEIRHILQLPDDLTDEEKREIERVYVDPEQPSTSSTFFP</sequence>